<proteinExistence type="predicted"/>
<accession>A0A6P0UNI1</accession>
<feature type="coiled-coil region" evidence="1">
    <location>
        <begin position="118"/>
        <end position="183"/>
    </location>
</feature>
<protein>
    <recommendedName>
        <fullName evidence="4">DUF4179 domain-containing protein</fullName>
    </recommendedName>
</protein>
<dbReference type="AlphaFoldDB" id="A0A6P0UNI1"/>
<sequence length="186" mass="21545">MKKDHLEKLFNQLEGEFDLENPQEGHQDRFLQKLMANDNTSTPVTSQRKQRNWWKPLSIAATFLLLVSVGIGINKYNTENEVVVSPEIQETQFYFASLLEQEVEKVNAATTAETKVIIDDAMVQLKKLEKDYEKLENALLENGDSKQLLYAMITNFQTRINLLKEVLIQIEEIKEQKDQQNESTII</sequence>
<keyword evidence="1" id="KW-0175">Coiled coil</keyword>
<evidence type="ECO:0000256" key="1">
    <source>
        <dbReference type="SAM" id="Coils"/>
    </source>
</evidence>
<dbReference type="Proteomes" id="UP000468581">
    <property type="component" value="Unassembled WGS sequence"/>
</dbReference>
<gene>
    <name evidence="2" type="ORF">GWK08_11470</name>
</gene>
<keyword evidence="3" id="KW-1185">Reference proteome</keyword>
<evidence type="ECO:0000313" key="3">
    <source>
        <dbReference type="Proteomes" id="UP000468581"/>
    </source>
</evidence>
<comment type="caution">
    <text evidence="2">The sequence shown here is derived from an EMBL/GenBank/DDBJ whole genome shotgun (WGS) entry which is preliminary data.</text>
</comment>
<dbReference type="RefSeq" id="WP_163607327.1">
    <property type="nucleotide sequence ID" value="NZ_JAABOO010000002.1"/>
</dbReference>
<reference evidence="2 3" key="1">
    <citation type="submission" date="2020-01" db="EMBL/GenBank/DDBJ databases">
        <title>Leptobacterium flavescens.</title>
        <authorList>
            <person name="Wang G."/>
        </authorList>
    </citation>
    <scope>NUCLEOTIDE SEQUENCE [LARGE SCALE GENOMIC DNA]</scope>
    <source>
        <strain evidence="2 3">KCTC 22160</strain>
    </source>
</reference>
<evidence type="ECO:0000313" key="2">
    <source>
        <dbReference type="EMBL" id="NER14062.1"/>
    </source>
</evidence>
<organism evidence="2 3">
    <name type="scientific">Leptobacterium flavescens</name>
    <dbReference type="NCBI Taxonomy" id="472055"/>
    <lineage>
        <taxon>Bacteria</taxon>
        <taxon>Pseudomonadati</taxon>
        <taxon>Bacteroidota</taxon>
        <taxon>Flavobacteriia</taxon>
        <taxon>Flavobacteriales</taxon>
        <taxon>Flavobacteriaceae</taxon>
        <taxon>Leptobacterium</taxon>
    </lineage>
</organism>
<dbReference type="EMBL" id="JAABOO010000002">
    <property type="protein sequence ID" value="NER14062.1"/>
    <property type="molecule type" value="Genomic_DNA"/>
</dbReference>
<evidence type="ECO:0008006" key="4">
    <source>
        <dbReference type="Google" id="ProtNLM"/>
    </source>
</evidence>
<name>A0A6P0UNI1_9FLAO</name>